<dbReference type="EMBL" id="AP025739">
    <property type="protein sequence ID" value="BDI28886.1"/>
    <property type="molecule type" value="Genomic_DNA"/>
</dbReference>
<keyword evidence="2" id="KW-1185">Reference proteome</keyword>
<name>A0A402CU72_9BACT</name>
<proteinExistence type="predicted"/>
<dbReference type="OrthoDB" id="433681at2"/>
<dbReference type="InterPro" id="IPR029044">
    <property type="entry name" value="Nucleotide-diphossugar_trans"/>
</dbReference>
<reference evidence="1 2" key="1">
    <citation type="journal article" date="2019" name="Int. J. Syst. Evol. Microbiol.">
        <title>Capsulimonas corticalis gen. nov., sp. nov., an aerobic capsulated bacterium, of a novel bacterial order, Capsulimonadales ord. nov., of the class Armatimonadia of the phylum Armatimonadetes.</title>
        <authorList>
            <person name="Li J."/>
            <person name="Kudo C."/>
            <person name="Tonouchi A."/>
        </authorList>
    </citation>
    <scope>NUCLEOTIDE SEQUENCE [LARGE SCALE GENOMIC DNA]</scope>
    <source>
        <strain evidence="1 2">AX-7</strain>
    </source>
</reference>
<dbReference type="AlphaFoldDB" id="A0A402CU72"/>
<evidence type="ECO:0000313" key="1">
    <source>
        <dbReference type="EMBL" id="BDI28886.1"/>
    </source>
</evidence>
<dbReference type="Proteomes" id="UP000287394">
    <property type="component" value="Chromosome"/>
</dbReference>
<dbReference type="RefSeq" id="WP_119320943.1">
    <property type="nucleotide sequence ID" value="NZ_AP025739.1"/>
</dbReference>
<evidence type="ECO:0000313" key="2">
    <source>
        <dbReference type="Proteomes" id="UP000287394"/>
    </source>
</evidence>
<organism evidence="1 2">
    <name type="scientific">Capsulimonas corticalis</name>
    <dbReference type="NCBI Taxonomy" id="2219043"/>
    <lineage>
        <taxon>Bacteria</taxon>
        <taxon>Bacillati</taxon>
        <taxon>Armatimonadota</taxon>
        <taxon>Armatimonadia</taxon>
        <taxon>Capsulimonadales</taxon>
        <taxon>Capsulimonadaceae</taxon>
        <taxon>Capsulimonas</taxon>
    </lineage>
</organism>
<dbReference type="SUPFAM" id="SSF53448">
    <property type="entry name" value="Nucleotide-diphospho-sugar transferases"/>
    <property type="match status" value="1"/>
</dbReference>
<dbReference type="KEGG" id="ccot:CCAX7_009370"/>
<dbReference type="Gene3D" id="3.90.550.10">
    <property type="entry name" value="Spore Coat Polysaccharide Biosynthesis Protein SpsA, Chain A"/>
    <property type="match status" value="1"/>
</dbReference>
<accession>A0A402CU72</accession>
<sequence>MKISVYIPLYNGGAWCREVPLLDGVHYIASDNGSTDESAEILEARGVTVIRQPVSLGRVGNWRFCIAHFQDSGADWMKWMFTGDRLRPDAADILRRAAAQFPDARQIISEFDIVEGDNRTRHSMLPTTALIEPARAMQLAAQLGNWFGSPIGYALHREARVEECDFGSLPYVADYQFAMNIAARHPTLYLAENIGDFVVDARRYYKTQSESQQTAVQNAWMMWQSAERFHELTGDRTEYERLARRIETEVAGEIFDRMMRSPVAGDYLDRTSYRAIASLFVKKLRRRRRK</sequence>
<protein>
    <submittedName>
        <fullName evidence="1">Uncharacterized protein</fullName>
    </submittedName>
</protein>
<gene>
    <name evidence="1" type="ORF">CCAX7_009370</name>
</gene>